<name>A0A848MNJ1_9GAMM</name>
<reference evidence="1 2" key="2">
    <citation type="submission" date="2020-06" db="EMBL/GenBank/DDBJ databases">
        <title>Polyphasic characterization of a Rahnella strain isolated from tree sap.</title>
        <authorList>
            <person name="Kim I.S."/>
        </authorList>
    </citation>
    <scope>NUCLEOTIDE SEQUENCE [LARGE SCALE GENOMIC DNA]</scope>
    <source>
        <strain evidence="1 2">SAP-1</strain>
    </source>
</reference>
<dbReference type="Proteomes" id="UP000585363">
    <property type="component" value="Unassembled WGS sequence"/>
</dbReference>
<dbReference type="Pfam" id="PF05947">
    <property type="entry name" value="T6SS_TssF"/>
    <property type="match status" value="1"/>
</dbReference>
<sequence length="600" mass="68887">MTDDVFMRYFDGEMRYLKEAGSEFASQFQDIARELGLDSSAGPRDGSVERLFQGFAFLMARIRQKIDDDIPELTEPLLAHLLPIVNRTLPSTAVVEMTPGNANHHTRDQRLEAGSEILTTPIITTQEGRGERCPYRTTRPLVIHPFTLDNITHFTRRQGQHALRLRFVISPLADRQQIDWQNLPLFINGDRVLQSALYLALSRQVHSIWVRYQGDTEQYPFSGNISPQWHATEASIWPHSDSPLMCGEVRPWLEYFTGPARYFFINLQGLETLHLAADCYGFELEVVLDKPLPPNLAIPPDALRMHCVPLINLFHHLGEPLSIDPAVLDYRLRPHRLHDGHTEIYSVDSVSQKLDNHQTYQYVPYSQFRGKGGMLKYQNQWPERFYHTRMWRGPSGLNETLLMLGGRSHEKQRQIQEEARLRLNMTCTNGAYPRMALQQAIFDQQVATGNLLLQVTTRGRAELPAYPPNTPRYQWQVMSLLHPQALDNLLSPAVLKKALALFEWSHTAENQRRIAGISDLQAQETQRVINGQYCHGVNIHITLDENCYSGPGDALLFSEILEQFFTQYADIRCFTQFNVTLMPSATPLAWPERHPQRILM</sequence>
<dbReference type="AlphaFoldDB" id="A0A848MNJ1"/>
<dbReference type="RefSeq" id="WP_169404593.1">
    <property type="nucleotide sequence ID" value="NZ_JAADJU010000010.1"/>
</dbReference>
<dbReference type="PANTHER" id="PTHR35370:SF4">
    <property type="entry name" value="TYPE VI SECRETION SYSTEM BASEPLATE SUBUNIT TSSF"/>
    <property type="match status" value="1"/>
</dbReference>
<comment type="caution">
    <text evidence="1">The sequence shown here is derived from an EMBL/GenBank/DDBJ whole genome shotgun (WGS) entry which is preliminary data.</text>
</comment>
<dbReference type="EMBL" id="JAADJU010000010">
    <property type="protein sequence ID" value="NMP28883.1"/>
    <property type="molecule type" value="Genomic_DNA"/>
</dbReference>
<gene>
    <name evidence="1" type="primary">tssF</name>
    <name evidence="1" type="ORF">GW590_18655</name>
</gene>
<protein>
    <submittedName>
        <fullName evidence="1">Type VI secretion system baseplate subunit TssF</fullName>
    </submittedName>
</protein>
<keyword evidence="2" id="KW-1185">Reference proteome</keyword>
<accession>A0A848MNJ1</accession>
<dbReference type="NCBIfam" id="TIGR03359">
    <property type="entry name" value="VI_chp_6"/>
    <property type="match status" value="1"/>
</dbReference>
<proteinExistence type="predicted"/>
<evidence type="ECO:0000313" key="2">
    <source>
        <dbReference type="Proteomes" id="UP000585363"/>
    </source>
</evidence>
<evidence type="ECO:0000313" key="1">
    <source>
        <dbReference type="EMBL" id="NMP28883.1"/>
    </source>
</evidence>
<organism evidence="1 2">
    <name type="scientific">Rouxiella aceris</name>
    <dbReference type="NCBI Taxonomy" id="2703884"/>
    <lineage>
        <taxon>Bacteria</taxon>
        <taxon>Pseudomonadati</taxon>
        <taxon>Pseudomonadota</taxon>
        <taxon>Gammaproteobacteria</taxon>
        <taxon>Enterobacterales</taxon>
        <taxon>Yersiniaceae</taxon>
        <taxon>Rouxiella</taxon>
    </lineage>
</organism>
<dbReference type="PANTHER" id="PTHR35370">
    <property type="entry name" value="CYTOPLASMIC PROTEIN-RELATED-RELATED"/>
    <property type="match status" value="1"/>
</dbReference>
<reference evidence="1 2" key="1">
    <citation type="submission" date="2020-01" db="EMBL/GenBank/DDBJ databases">
        <authorList>
            <person name="Lee S.D."/>
        </authorList>
    </citation>
    <scope>NUCLEOTIDE SEQUENCE [LARGE SCALE GENOMIC DNA]</scope>
    <source>
        <strain evidence="1 2">SAP-1</strain>
    </source>
</reference>
<dbReference type="InterPro" id="IPR010272">
    <property type="entry name" value="T6SS_TssF"/>
</dbReference>